<dbReference type="EMBL" id="ASHM01246395">
    <property type="protein sequence ID" value="PNX69307.1"/>
    <property type="molecule type" value="Genomic_DNA"/>
</dbReference>
<accession>A0A2K3KSN7</accession>
<organism evidence="1 2">
    <name type="scientific">Trifolium pratense</name>
    <name type="common">Red clover</name>
    <dbReference type="NCBI Taxonomy" id="57577"/>
    <lineage>
        <taxon>Eukaryota</taxon>
        <taxon>Viridiplantae</taxon>
        <taxon>Streptophyta</taxon>
        <taxon>Embryophyta</taxon>
        <taxon>Tracheophyta</taxon>
        <taxon>Spermatophyta</taxon>
        <taxon>Magnoliopsida</taxon>
        <taxon>eudicotyledons</taxon>
        <taxon>Gunneridae</taxon>
        <taxon>Pentapetalae</taxon>
        <taxon>rosids</taxon>
        <taxon>fabids</taxon>
        <taxon>Fabales</taxon>
        <taxon>Fabaceae</taxon>
        <taxon>Papilionoideae</taxon>
        <taxon>50 kb inversion clade</taxon>
        <taxon>NPAAA clade</taxon>
        <taxon>Hologalegina</taxon>
        <taxon>IRL clade</taxon>
        <taxon>Trifolieae</taxon>
        <taxon>Trifolium</taxon>
    </lineage>
</organism>
<reference evidence="1 2" key="1">
    <citation type="journal article" date="2014" name="Am. J. Bot.">
        <title>Genome assembly and annotation for red clover (Trifolium pratense; Fabaceae).</title>
        <authorList>
            <person name="Istvanek J."/>
            <person name="Jaros M."/>
            <person name="Krenek A."/>
            <person name="Repkova J."/>
        </authorList>
    </citation>
    <scope>NUCLEOTIDE SEQUENCE [LARGE SCALE GENOMIC DNA]</scope>
    <source>
        <strain evidence="2">cv. Tatra</strain>
        <tissue evidence="1">Young leaves</tissue>
    </source>
</reference>
<comment type="caution">
    <text evidence="1">The sequence shown here is derived from an EMBL/GenBank/DDBJ whole genome shotgun (WGS) entry which is preliminary data.</text>
</comment>
<dbReference type="AlphaFoldDB" id="A0A2K3KSN7"/>
<dbReference type="Proteomes" id="UP000236291">
    <property type="component" value="Unassembled WGS sequence"/>
</dbReference>
<sequence>MEQKFNYVADVTAAAGSGGKNDKT</sequence>
<evidence type="ECO:0000313" key="1">
    <source>
        <dbReference type="EMBL" id="PNX69307.1"/>
    </source>
</evidence>
<gene>
    <name evidence="1" type="ORF">L195_g064372</name>
</gene>
<name>A0A2K3KSN7_TRIPR</name>
<proteinExistence type="predicted"/>
<evidence type="ECO:0000313" key="2">
    <source>
        <dbReference type="Proteomes" id="UP000236291"/>
    </source>
</evidence>
<feature type="non-terminal residue" evidence="1">
    <location>
        <position position="24"/>
    </location>
</feature>
<protein>
    <submittedName>
        <fullName evidence="1">Uncharacterized protein</fullName>
    </submittedName>
</protein>
<reference evidence="1 2" key="2">
    <citation type="journal article" date="2017" name="Front. Plant Sci.">
        <title>Gene Classification and Mining of Molecular Markers Useful in Red Clover (Trifolium pratense) Breeding.</title>
        <authorList>
            <person name="Istvanek J."/>
            <person name="Dluhosova J."/>
            <person name="Dluhos P."/>
            <person name="Patkova L."/>
            <person name="Nedelnik J."/>
            <person name="Repkova J."/>
        </authorList>
    </citation>
    <scope>NUCLEOTIDE SEQUENCE [LARGE SCALE GENOMIC DNA]</scope>
    <source>
        <strain evidence="2">cv. Tatra</strain>
        <tissue evidence="1">Young leaves</tissue>
    </source>
</reference>